<evidence type="ECO:0000313" key="4">
    <source>
        <dbReference type="Proteomes" id="UP001501274"/>
    </source>
</evidence>
<feature type="transmembrane region" description="Helical" evidence="2">
    <location>
        <begin position="81"/>
        <end position="107"/>
    </location>
</feature>
<dbReference type="Proteomes" id="UP001501274">
    <property type="component" value="Unassembled WGS sequence"/>
</dbReference>
<sequence length="222" mass="25251">MECNPFIIVYLILQFIAFMLVLVGTPLEMFRSRSSSIFNETPCVLLWGLKRSCRSIVYAATSDDLWVMCPSRRTQFRVARVFVVMTIDMYCAAFVLGIIMLCCYACLRWVCLVLNIVGFVTLATLCALMVVAYETDAYPLCPKLKNEFDFSLGFYLFVAALGLDLLNTVVLLIPWQHENVKGSYYSNEDSDHSNDDNDHSKEGNDHSKEDYGHSIEGNIQEE</sequence>
<protein>
    <submittedName>
        <fullName evidence="3">Amastin surface glycoprotein</fullName>
    </submittedName>
</protein>
<dbReference type="PANTHER" id="PTHR33297:SF4">
    <property type="entry name" value="AMASTIN"/>
    <property type="match status" value="1"/>
</dbReference>
<evidence type="ECO:0000313" key="3">
    <source>
        <dbReference type="EMBL" id="KAL0531342.1"/>
    </source>
</evidence>
<proteinExistence type="predicted"/>
<feature type="transmembrane region" description="Helical" evidence="2">
    <location>
        <begin position="154"/>
        <end position="175"/>
    </location>
</feature>
<keyword evidence="4" id="KW-1185">Reference proteome</keyword>
<dbReference type="InterPro" id="IPR009944">
    <property type="entry name" value="Amastin"/>
</dbReference>
<keyword evidence="2" id="KW-0812">Transmembrane</keyword>
<feature type="transmembrane region" description="Helical" evidence="2">
    <location>
        <begin position="6"/>
        <end position="27"/>
    </location>
</feature>
<reference evidence="3 4" key="1">
    <citation type="submission" date="2024-02" db="EMBL/GenBank/DDBJ databases">
        <title>FIRST GENOME SEQUENCES OF Leishmania (Viannia) shawi, Leishmania (Viannia) lindenbergi AND Leishmania (Viannia) utingensis.</title>
        <authorList>
            <person name="Resadore F."/>
            <person name="Custodio M.G.F."/>
            <person name="Boite M.C."/>
            <person name="Cupolillo E."/>
            <person name="Ferreira G.E.M."/>
        </authorList>
    </citation>
    <scope>NUCLEOTIDE SEQUENCE [LARGE SCALE GENOMIC DNA]</scope>
    <source>
        <strain evidence="3 4">MDAS/BR/1979/M5533</strain>
    </source>
</reference>
<feature type="transmembrane region" description="Helical" evidence="2">
    <location>
        <begin position="113"/>
        <end position="133"/>
    </location>
</feature>
<evidence type="ECO:0000256" key="2">
    <source>
        <dbReference type="SAM" id="Phobius"/>
    </source>
</evidence>
<name>A0AAW3C9D9_9TRYP</name>
<organism evidence="3 4">
    <name type="scientific">Leishmania naiffi</name>
    <dbReference type="NCBI Taxonomy" id="5678"/>
    <lineage>
        <taxon>Eukaryota</taxon>
        <taxon>Discoba</taxon>
        <taxon>Euglenozoa</taxon>
        <taxon>Kinetoplastea</taxon>
        <taxon>Metakinetoplastina</taxon>
        <taxon>Trypanosomatida</taxon>
        <taxon>Trypanosomatidae</taxon>
        <taxon>Leishmaniinae</taxon>
        <taxon>Leishmania</taxon>
        <taxon>Leishmania naiffi species complex</taxon>
    </lineage>
</organism>
<dbReference type="Pfam" id="PF07344">
    <property type="entry name" value="Amastin"/>
    <property type="match status" value="1"/>
</dbReference>
<dbReference type="PANTHER" id="PTHR33297">
    <property type="entry name" value="AMASTIN-LIKE SURFACE PROTEIN-LIKE PROTEIN-RELATED"/>
    <property type="match status" value="1"/>
</dbReference>
<feature type="compositionally biased region" description="Basic and acidic residues" evidence="1">
    <location>
        <begin position="189"/>
        <end position="213"/>
    </location>
</feature>
<keyword evidence="2" id="KW-1133">Transmembrane helix</keyword>
<accession>A0AAW3C9D9</accession>
<gene>
    <name evidence="3" type="ORF">Q4I28_000301</name>
</gene>
<feature type="region of interest" description="Disordered" evidence="1">
    <location>
        <begin position="186"/>
        <end position="222"/>
    </location>
</feature>
<keyword evidence="2" id="KW-0472">Membrane</keyword>
<evidence type="ECO:0000256" key="1">
    <source>
        <dbReference type="SAM" id="MobiDB-lite"/>
    </source>
</evidence>
<dbReference type="AlphaFoldDB" id="A0AAW3C9D9"/>
<dbReference type="EMBL" id="JBAMZN010000001">
    <property type="protein sequence ID" value="KAL0531342.1"/>
    <property type="molecule type" value="Genomic_DNA"/>
</dbReference>
<comment type="caution">
    <text evidence="3">The sequence shown here is derived from an EMBL/GenBank/DDBJ whole genome shotgun (WGS) entry which is preliminary data.</text>
</comment>